<sequence>MRIKHTFTSTIKALAGVTMYTLALTACGSTDDGRSYSLPDNICGITVDSEILAQLLDDGDELVQDANSFSRSGSYICHMYVDGNDSVVSDANWHESGYTLREYFEYSNIKGVRYVEGGKYASWRSGIATVIPCPGVSEKGDVVDVSLEDMEWDEESRSLLEELGPPYFDAYKKKLGCPA</sequence>
<reference evidence="1 2" key="1">
    <citation type="submission" date="2014-04" db="EMBL/GenBank/DDBJ databases">
        <title>Draft genome sequence of the novel Streptomyces griseorubens JSD-1 playing a role in carbon and nitrogen cycle.</title>
        <authorList>
            <consortium name="Shanghai Jiao Tong University"/>
            <person name="Feng H."/>
            <person name="Sun Y."/>
            <person name="Zhi Y."/>
            <person name="Mao L."/>
            <person name="Luo Y."/>
            <person name="Wei X."/>
            <person name="Zhou P."/>
        </authorList>
    </citation>
    <scope>NUCLEOTIDE SEQUENCE [LARGE SCALE GENOMIC DNA]</scope>
    <source>
        <strain evidence="1 2">JSD-1</strain>
    </source>
</reference>
<accession>A0ABR4SX11</accession>
<proteinExistence type="predicted"/>
<name>A0ABR4SX11_9ACTN</name>
<dbReference type="GeneID" id="97448922"/>
<dbReference type="RefSeq" id="WP_033277430.1">
    <property type="nucleotide sequence ID" value="NZ_KL503830.1"/>
</dbReference>
<dbReference type="EMBL" id="JJMG01000181">
    <property type="protein sequence ID" value="KEG39600.1"/>
    <property type="molecule type" value="Genomic_DNA"/>
</dbReference>
<gene>
    <name evidence="1" type="ORF">DJ64_13740</name>
</gene>
<comment type="caution">
    <text evidence="1">The sequence shown here is derived from an EMBL/GenBank/DDBJ whole genome shotgun (WGS) entry which is preliminary data.</text>
</comment>
<organism evidence="1 2">
    <name type="scientific">Streptomyces griseorubens</name>
    <dbReference type="NCBI Taxonomy" id="66897"/>
    <lineage>
        <taxon>Bacteria</taxon>
        <taxon>Bacillati</taxon>
        <taxon>Actinomycetota</taxon>
        <taxon>Actinomycetes</taxon>
        <taxon>Kitasatosporales</taxon>
        <taxon>Streptomycetaceae</taxon>
        <taxon>Streptomyces</taxon>
        <taxon>Streptomyces althioticus group</taxon>
    </lineage>
</organism>
<keyword evidence="2" id="KW-1185">Reference proteome</keyword>
<evidence type="ECO:0000313" key="2">
    <source>
        <dbReference type="Proteomes" id="UP000027632"/>
    </source>
</evidence>
<evidence type="ECO:0008006" key="3">
    <source>
        <dbReference type="Google" id="ProtNLM"/>
    </source>
</evidence>
<evidence type="ECO:0000313" key="1">
    <source>
        <dbReference type="EMBL" id="KEG39600.1"/>
    </source>
</evidence>
<dbReference type="Proteomes" id="UP000027632">
    <property type="component" value="Unassembled WGS sequence"/>
</dbReference>
<dbReference type="PROSITE" id="PS51257">
    <property type="entry name" value="PROKAR_LIPOPROTEIN"/>
    <property type="match status" value="1"/>
</dbReference>
<protein>
    <recommendedName>
        <fullName evidence="3">Lipoprotein</fullName>
    </recommendedName>
</protein>